<dbReference type="EMBL" id="AWXZ01000011">
    <property type="protein sequence ID" value="ESR27046.1"/>
    <property type="molecule type" value="Genomic_DNA"/>
</dbReference>
<evidence type="ECO:0000313" key="2">
    <source>
        <dbReference type="Proteomes" id="UP000017819"/>
    </source>
</evidence>
<dbReference type="AlphaFoldDB" id="V4RM01"/>
<keyword evidence="2" id="KW-1185">Reference proteome</keyword>
<evidence type="ECO:0008006" key="3">
    <source>
        <dbReference type="Google" id="ProtNLM"/>
    </source>
</evidence>
<name>V4RM01_9HYPH</name>
<reference evidence="1 2" key="1">
    <citation type="journal article" date="2014" name="Genome Announc.">
        <title>Draft Genome Sequence of Lutibaculum baratangense Strain AMV1T, Isolated from a Mud Volcano in Andamans, India.</title>
        <authorList>
            <person name="Singh A."/>
            <person name="Sreenivas A."/>
            <person name="Sathyanarayana Reddy G."/>
            <person name="Pinnaka A.K."/>
            <person name="Shivaji S."/>
        </authorList>
    </citation>
    <scope>NUCLEOTIDE SEQUENCE [LARGE SCALE GENOMIC DNA]</scope>
    <source>
        <strain evidence="1 2">AMV1</strain>
    </source>
</reference>
<comment type="caution">
    <text evidence="1">The sequence shown here is derived from an EMBL/GenBank/DDBJ whole genome shotgun (WGS) entry which is preliminary data.</text>
</comment>
<accession>V4RM01</accession>
<sequence length="90" mass="9276">MIVMGVLIVIGFFVVVGTIVNRMGGEEMPEGPASVVSRPEIAALLGPDAEVVSAQTDSGRLALTVKTPEGIRVLLIDMRSGQIISVVGGS</sequence>
<proteinExistence type="predicted"/>
<protein>
    <recommendedName>
        <fullName evidence="3">PepSY domain-containing protein</fullName>
    </recommendedName>
</protein>
<organism evidence="1 2">
    <name type="scientific">Lutibaculum baratangense AMV1</name>
    <dbReference type="NCBI Taxonomy" id="631454"/>
    <lineage>
        <taxon>Bacteria</taxon>
        <taxon>Pseudomonadati</taxon>
        <taxon>Pseudomonadota</taxon>
        <taxon>Alphaproteobacteria</taxon>
        <taxon>Hyphomicrobiales</taxon>
        <taxon>Tepidamorphaceae</taxon>
        <taxon>Lutibaculum</taxon>
    </lineage>
</organism>
<gene>
    <name evidence="1" type="ORF">N177_0356</name>
</gene>
<evidence type="ECO:0000313" key="1">
    <source>
        <dbReference type="EMBL" id="ESR27046.1"/>
    </source>
</evidence>
<dbReference type="Proteomes" id="UP000017819">
    <property type="component" value="Unassembled WGS sequence"/>
</dbReference>